<proteinExistence type="predicted"/>
<sequence length="349" mass="38845">MCNSETSPLPDTGQWLLLALNEKLPGTVLLVLGLGARYMFTMTIGRLLRAITFVSTILPSARPWCASARFQVPNYPHPWAQKYYVPYAEDANSINQIIKQDIAYGPNCLAECSSQLQQYMNEWCEMCALLIAYNVQSILIQSNNGYDSAFSFAGVGSYPSDYRPDWGSMSFLIDFLRPTASEGSSWYSLLTKAGGGCNDLIYSGHMLVAVLTAMAWTEAYGGFSSALIWLLVLHSAQREIRERHHYTVDCIVAIYVGILLWKMTGFIWPTKDAAKGKRLDKLEKIQGRLFQAAKDSDMDKINELLKEVELGSPESQDKGPSKGMWLFACATIFSALAIVLLAFTWTSDG</sequence>
<keyword evidence="2" id="KW-1185">Reference proteome</keyword>
<comment type="caution">
    <text evidence="1">The sequence shown here is derived from an EMBL/GenBank/DDBJ whole genome shotgun (WGS) entry which is preliminary data.</text>
</comment>
<dbReference type="Proteomes" id="UP001164250">
    <property type="component" value="Chromosome 10"/>
</dbReference>
<reference evidence="2" key="1">
    <citation type="journal article" date="2023" name="G3 (Bethesda)">
        <title>Genome assembly and association tests identify interacting loci associated with vigor, precocity, and sex in interspecific pistachio rootstocks.</title>
        <authorList>
            <person name="Palmer W."/>
            <person name="Jacygrad E."/>
            <person name="Sagayaradj S."/>
            <person name="Cavanaugh K."/>
            <person name="Han R."/>
            <person name="Bertier L."/>
            <person name="Beede B."/>
            <person name="Kafkas S."/>
            <person name="Golino D."/>
            <person name="Preece J."/>
            <person name="Michelmore R."/>
        </authorList>
    </citation>
    <scope>NUCLEOTIDE SEQUENCE [LARGE SCALE GENOMIC DNA]</scope>
</reference>
<protein>
    <submittedName>
        <fullName evidence="1">Uncharacterized protein</fullName>
    </submittedName>
</protein>
<organism evidence="1 2">
    <name type="scientific">Pistacia atlantica</name>
    <dbReference type="NCBI Taxonomy" id="434234"/>
    <lineage>
        <taxon>Eukaryota</taxon>
        <taxon>Viridiplantae</taxon>
        <taxon>Streptophyta</taxon>
        <taxon>Embryophyta</taxon>
        <taxon>Tracheophyta</taxon>
        <taxon>Spermatophyta</taxon>
        <taxon>Magnoliopsida</taxon>
        <taxon>eudicotyledons</taxon>
        <taxon>Gunneridae</taxon>
        <taxon>Pentapetalae</taxon>
        <taxon>rosids</taxon>
        <taxon>malvids</taxon>
        <taxon>Sapindales</taxon>
        <taxon>Anacardiaceae</taxon>
        <taxon>Pistacia</taxon>
    </lineage>
</organism>
<gene>
    <name evidence="1" type="ORF">Patl1_08052</name>
</gene>
<dbReference type="EMBL" id="CM047906">
    <property type="protein sequence ID" value="KAJ0085557.1"/>
    <property type="molecule type" value="Genomic_DNA"/>
</dbReference>
<name>A0ACC1AFI5_9ROSI</name>
<evidence type="ECO:0000313" key="1">
    <source>
        <dbReference type="EMBL" id="KAJ0085557.1"/>
    </source>
</evidence>
<accession>A0ACC1AFI5</accession>
<evidence type="ECO:0000313" key="2">
    <source>
        <dbReference type="Proteomes" id="UP001164250"/>
    </source>
</evidence>